<reference evidence="1" key="1">
    <citation type="journal article" date="2015" name="Nature">
        <title>Complex archaea that bridge the gap between prokaryotes and eukaryotes.</title>
        <authorList>
            <person name="Spang A."/>
            <person name="Saw J.H."/>
            <person name="Jorgensen S.L."/>
            <person name="Zaremba-Niedzwiedzka K."/>
            <person name="Martijn J."/>
            <person name="Lind A.E."/>
            <person name="van Eijk R."/>
            <person name="Schleper C."/>
            <person name="Guy L."/>
            <person name="Ettema T.J."/>
        </authorList>
    </citation>
    <scope>NUCLEOTIDE SEQUENCE</scope>
</reference>
<proteinExistence type="predicted"/>
<dbReference type="EMBL" id="LAZR01000217">
    <property type="protein sequence ID" value="KKN81295.1"/>
    <property type="molecule type" value="Genomic_DNA"/>
</dbReference>
<comment type="caution">
    <text evidence="1">The sequence shown here is derived from an EMBL/GenBank/DDBJ whole genome shotgun (WGS) entry which is preliminary data.</text>
</comment>
<sequence>MSHPFSNVSDDFFLNLNLQTTLSLPSNRETVLQFCETVQKHFTDMTSLYQRDGQEYVLEGDREAGSYQWLELHPNRLTAGWFNPPDLAQGYGFHRWLLERSIYYLGVGRMDVECLDITFGFHLDFLGNRDAIVTDALLGASPLAAVATEGFGKCIQCEPSIVFALDDDCLLQARLAVETHSNDYQVRTGQFSDDPISIYFTMRRCPQAGKLMDLDGTLVDLCDFGEDLASRVVVPQVVKPIVTAIASS</sequence>
<organism evidence="1">
    <name type="scientific">marine sediment metagenome</name>
    <dbReference type="NCBI Taxonomy" id="412755"/>
    <lineage>
        <taxon>unclassified sequences</taxon>
        <taxon>metagenomes</taxon>
        <taxon>ecological metagenomes</taxon>
    </lineage>
</organism>
<evidence type="ECO:0000313" key="1">
    <source>
        <dbReference type="EMBL" id="KKN81295.1"/>
    </source>
</evidence>
<protein>
    <submittedName>
        <fullName evidence="1">Uncharacterized protein</fullName>
    </submittedName>
</protein>
<accession>A0A0F9TJC8</accession>
<name>A0A0F9TJC8_9ZZZZ</name>
<dbReference type="AlphaFoldDB" id="A0A0F9TJC8"/>
<gene>
    <name evidence="1" type="ORF">LCGC14_0321320</name>
</gene>